<reference evidence="1" key="1">
    <citation type="submission" date="2020-08" db="EMBL/GenBank/DDBJ databases">
        <title>Plant Genome Project.</title>
        <authorList>
            <person name="Zhang R.-G."/>
        </authorList>
    </citation>
    <scope>NUCLEOTIDE SEQUENCE</scope>
    <source>
        <strain evidence="1">WSP0</strain>
        <tissue evidence="1">Leaf</tissue>
    </source>
</reference>
<comment type="caution">
    <text evidence="1">The sequence shown here is derived from an EMBL/GenBank/DDBJ whole genome shotgun (WGS) entry which is preliminary data.</text>
</comment>
<accession>A0AAV6KIN4</accession>
<protein>
    <submittedName>
        <fullName evidence="1">Uncharacterized protein</fullName>
    </submittedName>
</protein>
<name>A0AAV6KIN4_9ERIC</name>
<dbReference type="AlphaFoldDB" id="A0AAV6KIN4"/>
<sequence>MGYLSEPPPESVALIPPRIHEHQHHHYSSYINIYHHLNKAIYIYMSLQENYNKRLLATCDVTPVSYEALINSSKRISLKDQFWIVCKNHRSGVPMDFQSLVYARIFTGLSDRKYSGTPKFEKEEEDLNSRISMQCKTNRIESPRL</sequence>
<evidence type="ECO:0000313" key="1">
    <source>
        <dbReference type="EMBL" id="KAG5552174.1"/>
    </source>
</evidence>
<organism evidence="1 2">
    <name type="scientific">Rhododendron griersonianum</name>
    <dbReference type="NCBI Taxonomy" id="479676"/>
    <lineage>
        <taxon>Eukaryota</taxon>
        <taxon>Viridiplantae</taxon>
        <taxon>Streptophyta</taxon>
        <taxon>Embryophyta</taxon>
        <taxon>Tracheophyta</taxon>
        <taxon>Spermatophyta</taxon>
        <taxon>Magnoliopsida</taxon>
        <taxon>eudicotyledons</taxon>
        <taxon>Gunneridae</taxon>
        <taxon>Pentapetalae</taxon>
        <taxon>asterids</taxon>
        <taxon>Ericales</taxon>
        <taxon>Ericaceae</taxon>
        <taxon>Ericoideae</taxon>
        <taxon>Rhodoreae</taxon>
        <taxon>Rhododendron</taxon>
    </lineage>
</organism>
<gene>
    <name evidence="1" type="ORF">RHGRI_010309</name>
</gene>
<keyword evidence="2" id="KW-1185">Reference proteome</keyword>
<dbReference type="Proteomes" id="UP000823749">
    <property type="component" value="Chromosome 4"/>
</dbReference>
<dbReference type="EMBL" id="JACTNZ010000004">
    <property type="protein sequence ID" value="KAG5552174.1"/>
    <property type="molecule type" value="Genomic_DNA"/>
</dbReference>
<evidence type="ECO:0000313" key="2">
    <source>
        <dbReference type="Proteomes" id="UP000823749"/>
    </source>
</evidence>
<proteinExistence type="predicted"/>